<evidence type="ECO:0000313" key="2">
    <source>
        <dbReference type="Proteomes" id="UP000504633"/>
    </source>
</evidence>
<feature type="compositionally biased region" description="Acidic residues" evidence="1">
    <location>
        <begin position="677"/>
        <end position="691"/>
    </location>
</feature>
<dbReference type="KEGG" id="dhe:111596194"/>
<evidence type="ECO:0000313" key="7">
    <source>
        <dbReference type="RefSeq" id="XP_023166072.2"/>
    </source>
</evidence>
<feature type="region of interest" description="Disordered" evidence="1">
    <location>
        <begin position="574"/>
        <end position="604"/>
    </location>
</feature>
<gene>
    <name evidence="3 4 5 6 7" type="primary">LOC111596194</name>
</gene>
<feature type="compositionally biased region" description="Low complexity" evidence="1">
    <location>
        <begin position="452"/>
        <end position="477"/>
    </location>
</feature>
<proteinExistence type="predicted"/>
<dbReference type="OrthoDB" id="10686940at2759"/>
<feature type="region of interest" description="Disordered" evidence="1">
    <location>
        <begin position="618"/>
        <end position="639"/>
    </location>
</feature>
<keyword evidence="2" id="KW-1185">Reference proteome</keyword>
<feature type="region of interest" description="Disordered" evidence="1">
    <location>
        <begin position="280"/>
        <end position="399"/>
    </location>
</feature>
<dbReference type="RefSeq" id="XP_023166068.2">
    <property type="nucleotide sequence ID" value="XM_023310300.2"/>
</dbReference>
<evidence type="ECO:0000313" key="4">
    <source>
        <dbReference type="RefSeq" id="XP_023166068.2"/>
    </source>
</evidence>
<sequence>MASISDSSSDSEIFLHAVVAAAGATAERIAGLTALNEHRISQPVNPGPGSLTPDFGDLNEPMSEQVVQEPDNCSCTLTLQTLTDYTQIGSDQVSQPDFVTPYIDNLIDPLFERVVPTHSLCDSSCALTLHTCDYTEITSGESILELVTPDSTPYIDNQVEPVFEQVVQEHSNCGSGCSMKLRTLHSEEIASDEADYATPYTDNADEPVFEQVVQEHMNCDSGCSLRLRRLNSDEIESDQNVSRPLTPNFAKLHIEPVVEQFQEHRPRTRSYTDIVGRRAIHTPKPKGVHKTPKSAKAKRTTKTPKTPKTTKNSLKIGHRCGTPKRASPQNVRKKRQLVAMMTRPVMKRRPLYTRKSPRLAAKRKTEDQTNDGASPPKRGRYEQQVDKKKQSDDVTSGDIQMETPQLVDLAELPAAAEICGEKSRKSLTVATAAPVPRPSHTPSQIVTPTPTPASALAAAPSSSHPFAPAAAPSFSHTVTPAAAPSPLPSHTFTPAAPSPSPLPSHTFTPAAAPSPSHTVTPLTAPAAASSHILSNTPPQTFSNAHTPAPSLRIFNRLSNTLSNKLSNKLSKKLSNTLSNTPLRKNSSTPSHTSTPAPAVHEQNSEAETIAQIKLEAEPAEQCASPIAKPESASSLSDTSRLSMINENDDSDVSTLKPEQALHVDDYELQLDDSSVGGDEDDDNDIDIDIESEGQLSSDIPNLEEELQRRLHQHSDEPRPKESHKSGCTLM</sequence>
<feature type="region of interest" description="Disordered" evidence="1">
    <location>
        <begin position="666"/>
        <end position="730"/>
    </location>
</feature>
<dbReference type="AlphaFoldDB" id="A0A6J1LQV1"/>
<name>A0A6J1LQV1_DROHY</name>
<feature type="compositionally biased region" description="Basic residues" evidence="1">
    <location>
        <begin position="345"/>
        <end position="362"/>
    </location>
</feature>
<reference evidence="3 4" key="1">
    <citation type="submission" date="2025-04" db="UniProtKB">
        <authorList>
            <consortium name="RefSeq"/>
        </authorList>
    </citation>
    <scope>IDENTIFICATION</scope>
    <source>
        <strain evidence="3 4">15085-1641.00</strain>
        <tissue evidence="3 4">Whole body</tissue>
    </source>
</reference>
<dbReference type="RefSeq" id="XP_023166072.2">
    <property type="nucleotide sequence ID" value="XM_023310304.2"/>
</dbReference>
<feature type="compositionally biased region" description="Basic residues" evidence="1">
    <location>
        <begin position="280"/>
        <end position="302"/>
    </location>
</feature>
<dbReference type="RefSeq" id="XP_023166069.2">
    <property type="nucleotide sequence ID" value="XM_023310301.2"/>
</dbReference>
<dbReference type="RefSeq" id="XP_023166067.2">
    <property type="nucleotide sequence ID" value="XM_023310299.2"/>
</dbReference>
<feature type="compositionally biased region" description="Low complexity" evidence="1">
    <location>
        <begin position="574"/>
        <end position="598"/>
    </location>
</feature>
<dbReference type="GeneID" id="111596194"/>
<evidence type="ECO:0000313" key="5">
    <source>
        <dbReference type="RefSeq" id="XP_023166069.2"/>
    </source>
</evidence>
<evidence type="ECO:0000313" key="6">
    <source>
        <dbReference type="RefSeq" id="XP_023166071.2"/>
    </source>
</evidence>
<organism evidence="2 3">
    <name type="scientific">Drosophila hydei</name>
    <name type="common">Fruit fly</name>
    <dbReference type="NCBI Taxonomy" id="7224"/>
    <lineage>
        <taxon>Eukaryota</taxon>
        <taxon>Metazoa</taxon>
        <taxon>Ecdysozoa</taxon>
        <taxon>Arthropoda</taxon>
        <taxon>Hexapoda</taxon>
        <taxon>Insecta</taxon>
        <taxon>Pterygota</taxon>
        <taxon>Neoptera</taxon>
        <taxon>Endopterygota</taxon>
        <taxon>Diptera</taxon>
        <taxon>Brachycera</taxon>
        <taxon>Muscomorpha</taxon>
        <taxon>Ephydroidea</taxon>
        <taxon>Drosophilidae</taxon>
        <taxon>Drosophila</taxon>
    </lineage>
</organism>
<feature type="compositionally biased region" description="Basic and acidic residues" evidence="1">
    <location>
        <begin position="705"/>
        <end position="724"/>
    </location>
</feature>
<protein>
    <submittedName>
        <fullName evidence="3 4">Mucin-5AC-like</fullName>
    </submittedName>
</protein>
<evidence type="ECO:0000256" key="1">
    <source>
        <dbReference type="SAM" id="MobiDB-lite"/>
    </source>
</evidence>
<evidence type="ECO:0000313" key="3">
    <source>
        <dbReference type="RefSeq" id="XP_023166067.2"/>
    </source>
</evidence>
<feature type="region of interest" description="Disordered" evidence="1">
    <location>
        <begin position="429"/>
        <end position="522"/>
    </location>
</feature>
<dbReference type="Proteomes" id="UP000504633">
    <property type="component" value="Unplaced"/>
</dbReference>
<dbReference type="OMA" id="NEHRISQ"/>
<dbReference type="RefSeq" id="XP_023166071.2">
    <property type="nucleotide sequence ID" value="XM_023310303.2"/>
</dbReference>
<feature type="compositionally biased region" description="Basic and acidic residues" evidence="1">
    <location>
        <begin position="379"/>
        <end position="392"/>
    </location>
</feature>
<accession>A0A6J1LQV1</accession>